<evidence type="ECO:0000259" key="1">
    <source>
        <dbReference type="Pfam" id="PF00534"/>
    </source>
</evidence>
<sequence>MTQAAGTLGANPAHPRVAVLFHRFGPYHVSRLQAAARHMALTGIEFSGTDRTYAWSASETFPFSRIVVSPDSDAERVPALFRKMTAALDRAAPEAVAIAGWSNPAALAALLWCTRRRVPAIVMSDSTEIDEVRKPWREAVKRRVVSLFSTGLVAGAPQRRYLAGLGVQNRLIREGFDVVDNEHFATGAATARRDAEALRRQLALPPRYFLASCRFVAKKNLFVLLEAYQGYRGVAGGAAWDLVLLGGGPLETELRAAIAGRGLVDSVHLPGFRQYPELPAYYGLAEAFILPSTTEQWGLVVNEAMAAGLPVLVSERCGCSEDLVRPGVNGFRFNPFAPRELMGQMLTIAGKDCDRMAMAQAGQAIIAEWSPDRFGRALRQAVELARNAAPLAPDPIGRWLAAALLCRRERTDG</sequence>
<evidence type="ECO:0000313" key="2">
    <source>
        <dbReference type="EMBL" id="MET4633119.1"/>
    </source>
</evidence>
<dbReference type="Gene3D" id="3.40.50.2000">
    <property type="entry name" value="Glycogen Phosphorylase B"/>
    <property type="match status" value="2"/>
</dbReference>
<dbReference type="RefSeq" id="WP_354549254.1">
    <property type="nucleotide sequence ID" value="NZ_JBEPSM010000001.1"/>
</dbReference>
<feature type="domain" description="Glycosyl transferase family 1" evidence="1">
    <location>
        <begin position="199"/>
        <end position="358"/>
    </location>
</feature>
<keyword evidence="3" id="KW-1185">Reference proteome</keyword>
<name>A0ABV2QVR9_9HYPH</name>
<accession>A0ABV2QVR9</accession>
<dbReference type="EMBL" id="JBEPSM010000001">
    <property type="protein sequence ID" value="MET4633119.1"/>
    <property type="molecule type" value="Genomic_DNA"/>
</dbReference>
<protein>
    <submittedName>
        <fullName evidence="2">1,2-diacylglycerol 3-alpha-glucosyltransferase</fullName>
        <ecNumber evidence="2">2.4.1.337</ecNumber>
    </submittedName>
</protein>
<keyword evidence="2" id="KW-0808">Transferase</keyword>
<dbReference type="PANTHER" id="PTHR45947:SF3">
    <property type="entry name" value="SULFOQUINOVOSYL TRANSFERASE SQD2"/>
    <property type="match status" value="1"/>
</dbReference>
<keyword evidence="2" id="KW-0328">Glycosyltransferase</keyword>
<dbReference type="Pfam" id="PF00534">
    <property type="entry name" value="Glycos_transf_1"/>
    <property type="match status" value="1"/>
</dbReference>
<organism evidence="2 3">
    <name type="scientific">Kaistia defluvii</name>
    <dbReference type="NCBI Taxonomy" id="410841"/>
    <lineage>
        <taxon>Bacteria</taxon>
        <taxon>Pseudomonadati</taxon>
        <taxon>Pseudomonadota</taxon>
        <taxon>Alphaproteobacteria</taxon>
        <taxon>Hyphomicrobiales</taxon>
        <taxon>Kaistiaceae</taxon>
        <taxon>Kaistia</taxon>
    </lineage>
</organism>
<comment type="caution">
    <text evidence="2">The sequence shown here is derived from an EMBL/GenBank/DDBJ whole genome shotgun (WGS) entry which is preliminary data.</text>
</comment>
<dbReference type="EC" id="2.4.1.337" evidence="2"/>
<dbReference type="InterPro" id="IPR001296">
    <property type="entry name" value="Glyco_trans_1"/>
</dbReference>
<reference evidence="2 3" key="1">
    <citation type="submission" date="2024-06" db="EMBL/GenBank/DDBJ databases">
        <title>Sorghum-associated microbial communities from plants grown in Nebraska, USA.</title>
        <authorList>
            <person name="Schachtman D."/>
        </authorList>
    </citation>
    <scope>NUCLEOTIDE SEQUENCE [LARGE SCALE GENOMIC DNA]</scope>
    <source>
        <strain evidence="2 3">3207</strain>
    </source>
</reference>
<dbReference type="InterPro" id="IPR050194">
    <property type="entry name" value="Glycosyltransferase_grp1"/>
</dbReference>
<gene>
    <name evidence="2" type="ORF">ABIE08_001032</name>
</gene>
<proteinExistence type="predicted"/>
<dbReference type="PANTHER" id="PTHR45947">
    <property type="entry name" value="SULFOQUINOVOSYL TRANSFERASE SQD2"/>
    <property type="match status" value="1"/>
</dbReference>
<dbReference type="Proteomes" id="UP001549321">
    <property type="component" value="Unassembled WGS sequence"/>
</dbReference>
<evidence type="ECO:0000313" key="3">
    <source>
        <dbReference type="Proteomes" id="UP001549321"/>
    </source>
</evidence>
<dbReference type="SUPFAM" id="SSF53756">
    <property type="entry name" value="UDP-Glycosyltransferase/glycogen phosphorylase"/>
    <property type="match status" value="1"/>
</dbReference>
<dbReference type="GO" id="GO:0047228">
    <property type="term" value="F:1,2-diacylglycerol 3-glucosyltransferase activity"/>
    <property type="evidence" value="ECO:0007669"/>
    <property type="project" value="UniProtKB-EC"/>
</dbReference>